<evidence type="ECO:0000313" key="3">
    <source>
        <dbReference type="Proteomes" id="UP000321310"/>
    </source>
</evidence>
<dbReference type="EMBL" id="VOWB01000092">
    <property type="protein sequence ID" value="TXE78383.1"/>
    <property type="molecule type" value="Genomic_DNA"/>
</dbReference>
<sequence length="199" mass="23210">MKFIGITQRILENQSYFELRECLSLEWGEFFNKNLKDFLPLPLSYEIDFKKYTPFLNAVILSGGNDLYTLNKNELSKKRDKYENNIINYCINNNLPLLGICRGAQMIASFFNSTLSKCQNHIQNHDIFLNKKTINVNSFHNFAIDKLGSELEILAKAKDNTIEAFKHKNLNIYGIMWHIERTNGLNEKEIFNQFLGSIK</sequence>
<accession>A0A5C7DTF8</accession>
<dbReference type="PANTHER" id="PTHR43235">
    <property type="entry name" value="GLUTAMINE AMIDOTRANSFERASE PB2B2.05-RELATED"/>
    <property type="match status" value="1"/>
</dbReference>
<name>A0A5C7DTF8_9BACT</name>
<feature type="domain" description="Glutamine amidotransferase" evidence="1">
    <location>
        <begin position="81"/>
        <end position="195"/>
    </location>
</feature>
<dbReference type="Proteomes" id="UP000321310">
    <property type="component" value="Unassembled WGS sequence"/>
</dbReference>
<dbReference type="Gene3D" id="3.40.50.880">
    <property type="match status" value="1"/>
</dbReference>
<dbReference type="PROSITE" id="PS51273">
    <property type="entry name" value="GATASE_TYPE_1"/>
    <property type="match status" value="1"/>
</dbReference>
<dbReference type="PANTHER" id="PTHR43235:SF1">
    <property type="entry name" value="GLUTAMINE AMIDOTRANSFERASE PB2B2.05-RELATED"/>
    <property type="match status" value="1"/>
</dbReference>
<organism evidence="2 3">
    <name type="scientific">Campylobacter peloridis</name>
    <dbReference type="NCBI Taxonomy" id="488546"/>
    <lineage>
        <taxon>Bacteria</taxon>
        <taxon>Pseudomonadati</taxon>
        <taxon>Campylobacterota</taxon>
        <taxon>Epsilonproteobacteria</taxon>
        <taxon>Campylobacterales</taxon>
        <taxon>Campylobacteraceae</taxon>
        <taxon>Campylobacter</taxon>
    </lineage>
</organism>
<dbReference type="InterPro" id="IPR017926">
    <property type="entry name" value="GATASE"/>
</dbReference>
<dbReference type="AlphaFoldDB" id="A0A5C7DTF8"/>
<dbReference type="InterPro" id="IPR054647">
    <property type="entry name" value="GCDPHdlase"/>
</dbReference>
<reference evidence="2 3" key="1">
    <citation type="submission" date="2019-07" db="EMBL/GenBank/DDBJ databases">
        <title>Rapid identification of Enteric Bacteria from Whole Genome Sequences (WGS) using Average Nucleotide Identity (ANI).</title>
        <authorList>
            <person name="Lane C."/>
        </authorList>
    </citation>
    <scope>NUCLEOTIDE SEQUENCE [LARGE SCALE GENOMIC DNA]</scope>
    <source>
        <strain evidence="2 3">2016D-0250</strain>
    </source>
</reference>
<protein>
    <submittedName>
        <fullName evidence="2">Gamma-glutamyl-gamma-aminobutyrate hydrolase family protein</fullName>
    </submittedName>
</protein>
<dbReference type="Pfam" id="PF00117">
    <property type="entry name" value="GATase"/>
    <property type="match status" value="1"/>
</dbReference>
<evidence type="ECO:0000259" key="1">
    <source>
        <dbReference type="Pfam" id="PF00117"/>
    </source>
</evidence>
<dbReference type="GO" id="GO:0006598">
    <property type="term" value="P:polyamine catabolic process"/>
    <property type="evidence" value="ECO:0007669"/>
    <property type="project" value="TreeGrafter"/>
</dbReference>
<dbReference type="GO" id="GO:0033969">
    <property type="term" value="F:gamma-glutamyl-gamma-aminobutyrate hydrolase activity"/>
    <property type="evidence" value="ECO:0007669"/>
    <property type="project" value="TreeGrafter"/>
</dbReference>
<gene>
    <name evidence="2" type="ORF">FPD46_08565</name>
</gene>
<dbReference type="InterPro" id="IPR029062">
    <property type="entry name" value="Class_I_gatase-like"/>
</dbReference>
<dbReference type="SUPFAM" id="SSF52317">
    <property type="entry name" value="Class I glutamine amidotransferase-like"/>
    <property type="match status" value="1"/>
</dbReference>
<dbReference type="NCBIfam" id="NF045546">
    <property type="entry name" value="GCDPHdlase"/>
    <property type="match status" value="1"/>
</dbReference>
<evidence type="ECO:0000313" key="2">
    <source>
        <dbReference type="EMBL" id="TXE78383.1"/>
    </source>
</evidence>
<proteinExistence type="predicted"/>
<dbReference type="GO" id="GO:0005829">
    <property type="term" value="C:cytosol"/>
    <property type="evidence" value="ECO:0007669"/>
    <property type="project" value="TreeGrafter"/>
</dbReference>
<comment type="caution">
    <text evidence="2">The sequence shown here is derived from an EMBL/GenBank/DDBJ whole genome shotgun (WGS) entry which is preliminary data.</text>
</comment>
<dbReference type="InterPro" id="IPR044668">
    <property type="entry name" value="PuuD-like"/>
</dbReference>
<keyword evidence="2" id="KW-0378">Hydrolase</keyword>